<evidence type="ECO:0000313" key="2">
    <source>
        <dbReference type="Proteomes" id="UP001236303"/>
    </source>
</evidence>
<comment type="caution">
    <text evidence="1">The sequence shown here is derived from an EMBL/GenBank/DDBJ whole genome shotgun (WGS) entry which is preliminary data.</text>
</comment>
<gene>
    <name evidence="1" type="ORF">QP451_01345</name>
</gene>
<dbReference type="Proteomes" id="UP001236303">
    <property type="component" value="Unassembled WGS sequence"/>
</dbReference>
<evidence type="ECO:0000313" key="1">
    <source>
        <dbReference type="EMBL" id="MDK7241690.1"/>
    </source>
</evidence>
<dbReference type="AlphaFoldDB" id="A0AAW6Y4G5"/>
<organism evidence="1 2">
    <name type="scientific">Neisseria subflava</name>
    <dbReference type="NCBI Taxonomy" id="28449"/>
    <lineage>
        <taxon>Bacteria</taxon>
        <taxon>Pseudomonadati</taxon>
        <taxon>Pseudomonadota</taxon>
        <taxon>Betaproteobacteria</taxon>
        <taxon>Neisseriales</taxon>
        <taxon>Neisseriaceae</taxon>
        <taxon>Neisseria</taxon>
    </lineage>
</organism>
<dbReference type="RefSeq" id="WP_070647023.1">
    <property type="nucleotide sequence ID" value="NZ_JAIMJJ010000041.1"/>
</dbReference>
<sequence>MKSNIKAYFKNLAIAADQTINAVFGGYPDETLSSRLYRKDVEANKSHWTAIRKAVDALFFWQKSHCRAAYLREKQKAHFPESLK</sequence>
<dbReference type="EMBL" id="JASOPA010000001">
    <property type="protein sequence ID" value="MDK7241690.1"/>
    <property type="molecule type" value="Genomic_DNA"/>
</dbReference>
<protein>
    <submittedName>
        <fullName evidence="1">Uncharacterized protein</fullName>
    </submittedName>
</protein>
<reference evidence="1" key="1">
    <citation type="submission" date="2023-05" db="EMBL/GenBank/DDBJ databases">
        <title>Cataloging the Phylogenetic Diversity of Human Bladder Bacteria.</title>
        <authorList>
            <person name="Du J."/>
        </authorList>
    </citation>
    <scope>NUCLEOTIDE SEQUENCE</scope>
    <source>
        <strain evidence="1">UMB1050</strain>
    </source>
</reference>
<proteinExistence type="predicted"/>
<name>A0AAW6Y4G5_NEISU</name>
<accession>A0AAW6Y4G5</accession>